<dbReference type="Gene3D" id="2.60.120.620">
    <property type="entry name" value="q2cbj1_9rhob like domain"/>
    <property type="match status" value="1"/>
</dbReference>
<feature type="domain" description="Fe2OG dioxygenase" evidence="7">
    <location>
        <begin position="382"/>
        <end position="506"/>
    </location>
</feature>
<feature type="region of interest" description="Disordered" evidence="6">
    <location>
        <begin position="1"/>
        <end position="32"/>
    </location>
</feature>
<reference evidence="8 9" key="1">
    <citation type="submission" date="2024-03" db="EMBL/GenBank/DDBJ databases">
        <title>A high-quality draft genome sequence of Diaporthe vaccinii, a causative agent of upright dieback and viscid rot disease in cranberry plants.</title>
        <authorList>
            <person name="Sarrasin M."/>
            <person name="Lang B.F."/>
            <person name="Burger G."/>
        </authorList>
    </citation>
    <scope>NUCLEOTIDE SEQUENCE [LARGE SCALE GENOMIC DNA]</scope>
    <source>
        <strain evidence="8 9">IS7</strain>
    </source>
</reference>
<dbReference type="Proteomes" id="UP001600888">
    <property type="component" value="Unassembled WGS sequence"/>
</dbReference>
<proteinExistence type="predicted"/>
<evidence type="ECO:0000256" key="3">
    <source>
        <dbReference type="ARBA" id="ARBA00022964"/>
    </source>
</evidence>
<comment type="cofactor">
    <cofactor evidence="1">
        <name>L-ascorbate</name>
        <dbReference type="ChEBI" id="CHEBI:38290"/>
    </cofactor>
</comment>
<dbReference type="PANTHER" id="PTHR10869:SF247">
    <property type="entry name" value="FE2OG DIOXYGENASE DOMAIN-CONTAINING PROTEIN"/>
    <property type="match status" value="1"/>
</dbReference>
<name>A0ABR4DTH5_9PEZI</name>
<keyword evidence="4" id="KW-0560">Oxidoreductase</keyword>
<dbReference type="InterPro" id="IPR006620">
    <property type="entry name" value="Pro_4_hyd_alph"/>
</dbReference>
<dbReference type="PROSITE" id="PS51471">
    <property type="entry name" value="FE2OG_OXY"/>
    <property type="match status" value="1"/>
</dbReference>
<keyword evidence="2" id="KW-0479">Metal-binding</keyword>
<feature type="region of interest" description="Disordered" evidence="6">
    <location>
        <begin position="182"/>
        <end position="217"/>
    </location>
</feature>
<evidence type="ECO:0000313" key="9">
    <source>
        <dbReference type="Proteomes" id="UP001600888"/>
    </source>
</evidence>
<evidence type="ECO:0000256" key="1">
    <source>
        <dbReference type="ARBA" id="ARBA00001961"/>
    </source>
</evidence>
<protein>
    <recommendedName>
        <fullName evidence="7">Fe2OG dioxygenase domain-containing protein</fullName>
    </recommendedName>
</protein>
<evidence type="ECO:0000256" key="2">
    <source>
        <dbReference type="ARBA" id="ARBA00022723"/>
    </source>
</evidence>
<feature type="compositionally biased region" description="Basic residues" evidence="6">
    <location>
        <begin position="1"/>
        <end position="10"/>
    </location>
</feature>
<evidence type="ECO:0000313" key="8">
    <source>
        <dbReference type="EMBL" id="KAL2273390.1"/>
    </source>
</evidence>
<accession>A0ABR4DTH5</accession>
<keyword evidence="5" id="KW-0408">Iron</keyword>
<keyword evidence="3" id="KW-0223">Dioxygenase</keyword>
<dbReference type="EMBL" id="JBAWTH010000188">
    <property type="protein sequence ID" value="KAL2273390.1"/>
    <property type="molecule type" value="Genomic_DNA"/>
</dbReference>
<dbReference type="InterPro" id="IPR005123">
    <property type="entry name" value="Oxoglu/Fe-dep_dioxygenase_dom"/>
</dbReference>
<sequence>MSKSKQKRKQQSQQQQLGAVKKVKTGHSAATTNPVLPTVGAAFEPKFLSTVVPEEDLEITVETLRALVENPGLIKSKACKDLRTAVFEFRKACTTGFNAAADANLTSRISGALADGGHTEARILLAEMRIRQQAPKLGALCRWVRDLDVISGLAEQREGKSRRTEAQAETLKVLDAILRVTGPVDHSPAPPPSDSVDKSSPGDSSEPGPLAVRPAWDLRDTARPRRMVYDSVLDGTLATSMPSGMRAQFRVIQTVPGPERNPPNQHPATVWASRDGAIALAAPSSPEAPATTHHSHPTVPGLHLLRDVLSPDECGRIVGAAEAVGFAPDAPVRPGGDVAAATENSVLAHNFYWVADDEFCRVLWGRVGPFVPERVSGRKVRGLNRRFRVYRYVPGAEYRAHIDGAWPPSGILPDDTYQYDASPADAKQSSLFTFLVYLNDEFSAGETTFFLPSAREGTLNAYPVRPIQGSVAMFPHGETEGSLLHEGTGVRRGERPSAKYVIRTDVEYDVDPGRD</sequence>
<evidence type="ECO:0000256" key="4">
    <source>
        <dbReference type="ARBA" id="ARBA00023002"/>
    </source>
</evidence>
<dbReference type="InterPro" id="IPR045054">
    <property type="entry name" value="P4HA-like"/>
</dbReference>
<dbReference type="PANTHER" id="PTHR10869">
    <property type="entry name" value="PROLYL 4-HYDROXYLASE ALPHA SUBUNIT"/>
    <property type="match status" value="1"/>
</dbReference>
<comment type="caution">
    <text evidence="8">The sequence shown here is derived from an EMBL/GenBank/DDBJ whole genome shotgun (WGS) entry which is preliminary data.</text>
</comment>
<evidence type="ECO:0000259" key="7">
    <source>
        <dbReference type="PROSITE" id="PS51471"/>
    </source>
</evidence>
<gene>
    <name evidence="8" type="ORF">FJTKL_04562</name>
</gene>
<evidence type="ECO:0000256" key="5">
    <source>
        <dbReference type="ARBA" id="ARBA00023004"/>
    </source>
</evidence>
<organism evidence="8 9">
    <name type="scientific">Diaporthe vaccinii</name>
    <dbReference type="NCBI Taxonomy" id="105482"/>
    <lineage>
        <taxon>Eukaryota</taxon>
        <taxon>Fungi</taxon>
        <taxon>Dikarya</taxon>
        <taxon>Ascomycota</taxon>
        <taxon>Pezizomycotina</taxon>
        <taxon>Sordariomycetes</taxon>
        <taxon>Sordariomycetidae</taxon>
        <taxon>Diaporthales</taxon>
        <taxon>Diaporthaceae</taxon>
        <taxon>Diaporthe</taxon>
        <taxon>Diaporthe eres species complex</taxon>
    </lineage>
</organism>
<keyword evidence="9" id="KW-1185">Reference proteome</keyword>
<evidence type="ECO:0000256" key="6">
    <source>
        <dbReference type="SAM" id="MobiDB-lite"/>
    </source>
</evidence>
<dbReference type="SMART" id="SM00702">
    <property type="entry name" value="P4Hc"/>
    <property type="match status" value="1"/>
</dbReference>